<comment type="cofactor">
    <cofactor evidence="1">
        <name>Co(2+)</name>
        <dbReference type="ChEBI" id="CHEBI:48828"/>
    </cofactor>
</comment>
<dbReference type="Proteomes" id="UP000704762">
    <property type="component" value="Unassembled WGS sequence"/>
</dbReference>
<comment type="similarity">
    <text evidence="3">Belongs to the peptidase M20A family.</text>
</comment>
<evidence type="ECO:0000256" key="7">
    <source>
        <dbReference type="ARBA" id="ARBA00023285"/>
    </source>
</evidence>
<accession>A0ABS2RLV5</accession>
<proteinExistence type="inferred from homology"/>
<keyword evidence="6" id="KW-0862">Zinc</keyword>
<dbReference type="Gene3D" id="3.30.70.360">
    <property type="match status" value="1"/>
</dbReference>
<dbReference type="SUPFAM" id="SSF55031">
    <property type="entry name" value="Bacterial exopeptidase dimerisation domain"/>
    <property type="match status" value="1"/>
</dbReference>
<dbReference type="Pfam" id="PF07687">
    <property type="entry name" value="M20_dimer"/>
    <property type="match status" value="1"/>
</dbReference>
<dbReference type="InterPro" id="IPR036264">
    <property type="entry name" value="Bact_exopeptidase_dim_dom"/>
</dbReference>
<evidence type="ECO:0000313" key="10">
    <source>
        <dbReference type="Proteomes" id="UP000704762"/>
    </source>
</evidence>
<comment type="cofactor">
    <cofactor evidence="2">
        <name>Zn(2+)</name>
        <dbReference type="ChEBI" id="CHEBI:29105"/>
    </cofactor>
</comment>
<evidence type="ECO:0000313" key="9">
    <source>
        <dbReference type="EMBL" id="MBM7799703.1"/>
    </source>
</evidence>
<dbReference type="RefSeq" id="WP_338041300.1">
    <property type="nucleotide sequence ID" value="NZ_BAAAQP010000003.1"/>
</dbReference>
<organism evidence="9 10">
    <name type="scientific">Microlunatus panaciterrae</name>
    <dbReference type="NCBI Taxonomy" id="400768"/>
    <lineage>
        <taxon>Bacteria</taxon>
        <taxon>Bacillati</taxon>
        <taxon>Actinomycetota</taxon>
        <taxon>Actinomycetes</taxon>
        <taxon>Propionibacteriales</taxon>
        <taxon>Propionibacteriaceae</taxon>
        <taxon>Microlunatus</taxon>
    </lineage>
</organism>
<dbReference type="SUPFAM" id="SSF53187">
    <property type="entry name" value="Zn-dependent exopeptidases"/>
    <property type="match status" value="1"/>
</dbReference>
<keyword evidence="10" id="KW-1185">Reference proteome</keyword>
<gene>
    <name evidence="9" type="ORF">JOE57_002624</name>
</gene>
<keyword evidence="5 9" id="KW-0378">Hydrolase</keyword>
<protein>
    <submittedName>
        <fullName evidence="9">Acetylornithine deacetylase</fullName>
        <ecNumber evidence="9">3.5.1.16</ecNumber>
    </submittedName>
</protein>
<dbReference type="PANTHER" id="PTHR43808:SF25">
    <property type="entry name" value="PEPTIDASE M20 DIMERISATION DOMAIN-CONTAINING PROTEIN"/>
    <property type="match status" value="1"/>
</dbReference>
<evidence type="ECO:0000256" key="2">
    <source>
        <dbReference type="ARBA" id="ARBA00001947"/>
    </source>
</evidence>
<reference evidence="9 10" key="1">
    <citation type="submission" date="2021-01" db="EMBL/GenBank/DDBJ databases">
        <title>Sequencing the genomes of 1000 actinobacteria strains.</title>
        <authorList>
            <person name="Klenk H.-P."/>
        </authorList>
    </citation>
    <scope>NUCLEOTIDE SEQUENCE [LARGE SCALE GENOMIC DNA]</scope>
    <source>
        <strain evidence="9 10">DSM 18662</strain>
    </source>
</reference>
<keyword evidence="4" id="KW-0479">Metal-binding</keyword>
<evidence type="ECO:0000256" key="3">
    <source>
        <dbReference type="ARBA" id="ARBA00006247"/>
    </source>
</evidence>
<evidence type="ECO:0000256" key="4">
    <source>
        <dbReference type="ARBA" id="ARBA00022723"/>
    </source>
</evidence>
<evidence type="ECO:0000256" key="1">
    <source>
        <dbReference type="ARBA" id="ARBA00001941"/>
    </source>
</evidence>
<keyword evidence="7" id="KW-0170">Cobalt</keyword>
<comment type="caution">
    <text evidence="9">The sequence shown here is derived from an EMBL/GenBank/DDBJ whole genome shotgun (WGS) entry which is preliminary data.</text>
</comment>
<dbReference type="EMBL" id="JAFBCF010000001">
    <property type="protein sequence ID" value="MBM7799703.1"/>
    <property type="molecule type" value="Genomic_DNA"/>
</dbReference>
<sequence>MLTRDEARALAAVDEPALVRLLIELLAVPSVGGTAAESEIQHLLAEQLGRLELDVDLWPVDLVTLAADPGYPGAEVVRTEAWGLVATSDPTEQPALILQGHADVVPAGNPDLWWGDPFAPTLRDGTVVARGACDMKAGLAANIAAVQAVRSSGVRLRSGLALHSVIGEEDGGLGAFATLARGHRGRACVITEPTGLSLITATAGALTFRIEVSGLATHGSTRYRGHSAIDSYLTLHAALAELEQERNREPEQLMSGYPIAYPLSVGRLSAGTWSSSVPDHLVAEGRLGLRIEEDPGAARKALEARVAEVAATDPWLRDHPVGVSWPGGQFSGGRLPAGHPLASLVGGAHADSTGTAAPAVLGAPYGSDLRLYAAAGIPTLHYGPGAIELAHGPNESVRIDEVVTATRTLVVSILRACGTR</sequence>
<dbReference type="InterPro" id="IPR050072">
    <property type="entry name" value="Peptidase_M20A"/>
</dbReference>
<dbReference type="PANTHER" id="PTHR43808">
    <property type="entry name" value="ACETYLORNITHINE DEACETYLASE"/>
    <property type="match status" value="1"/>
</dbReference>
<feature type="domain" description="Peptidase M20 dimerisation" evidence="8">
    <location>
        <begin position="201"/>
        <end position="311"/>
    </location>
</feature>
<dbReference type="EC" id="3.5.1.16" evidence="9"/>
<dbReference type="InterPro" id="IPR002933">
    <property type="entry name" value="Peptidase_M20"/>
</dbReference>
<evidence type="ECO:0000256" key="6">
    <source>
        <dbReference type="ARBA" id="ARBA00022833"/>
    </source>
</evidence>
<evidence type="ECO:0000256" key="5">
    <source>
        <dbReference type="ARBA" id="ARBA00022801"/>
    </source>
</evidence>
<dbReference type="Gene3D" id="3.40.630.10">
    <property type="entry name" value="Zn peptidases"/>
    <property type="match status" value="1"/>
</dbReference>
<dbReference type="InterPro" id="IPR011650">
    <property type="entry name" value="Peptidase_M20_dimer"/>
</dbReference>
<dbReference type="NCBIfam" id="TIGR01910">
    <property type="entry name" value="DapE-ArgE"/>
    <property type="match status" value="1"/>
</dbReference>
<dbReference type="Pfam" id="PF01546">
    <property type="entry name" value="Peptidase_M20"/>
    <property type="match status" value="1"/>
</dbReference>
<dbReference type="GO" id="GO:0008777">
    <property type="term" value="F:acetylornithine deacetylase activity"/>
    <property type="evidence" value="ECO:0007669"/>
    <property type="project" value="UniProtKB-EC"/>
</dbReference>
<evidence type="ECO:0000259" key="8">
    <source>
        <dbReference type="Pfam" id="PF07687"/>
    </source>
</evidence>
<name>A0ABS2RLV5_9ACTN</name>
<dbReference type="InterPro" id="IPR010182">
    <property type="entry name" value="ArgE/DapE"/>
</dbReference>